<dbReference type="FunFam" id="1.20.200.10:FF:000015">
    <property type="entry name" value="argininosuccinate lyase isoform X2"/>
    <property type="match status" value="1"/>
</dbReference>
<dbReference type="RefSeq" id="WP_099326735.1">
    <property type="nucleotide sequence ID" value="NZ_CP049055.1"/>
</dbReference>
<dbReference type="InterPro" id="IPR029419">
    <property type="entry name" value="Arg_succ_lyase_C"/>
</dbReference>
<dbReference type="CDD" id="cd01359">
    <property type="entry name" value="Argininosuccinate_lyase"/>
    <property type="match status" value="1"/>
</dbReference>
<dbReference type="PRINTS" id="PR00149">
    <property type="entry name" value="FUMRATELYASE"/>
</dbReference>
<gene>
    <name evidence="11" type="primary">argh</name>
    <name evidence="7 10" type="synonym">argH</name>
    <name evidence="10" type="ORF">KsCSTR_29760</name>
    <name evidence="11" type="ORF">KSMBR1_3805</name>
</gene>
<reference evidence="10 13" key="3">
    <citation type="submission" date="2020-02" db="EMBL/GenBank/DDBJ databases">
        <title>Newly sequenced genome of strain CSTR1 showed variability in Candidatus Kuenenia stuttgartiensis genomes.</title>
        <authorList>
            <person name="Ding C."/>
            <person name="Adrian L."/>
        </authorList>
    </citation>
    <scope>NUCLEOTIDE SEQUENCE [LARGE SCALE GENOMIC DNA]</scope>
    <source>
        <strain evidence="10 13">CSTR1</strain>
    </source>
</reference>
<evidence type="ECO:0000256" key="3">
    <source>
        <dbReference type="ARBA" id="ARBA00012338"/>
    </source>
</evidence>
<evidence type="ECO:0000256" key="1">
    <source>
        <dbReference type="ARBA" id="ARBA00000985"/>
    </source>
</evidence>
<keyword evidence="5 7" id="KW-0028">Amino-acid biosynthesis</keyword>
<keyword evidence="7" id="KW-0963">Cytoplasm</keyword>
<comment type="subcellular location">
    <subcellularLocation>
        <location evidence="7">Cytoplasm</location>
    </subcellularLocation>
</comment>
<dbReference type="KEGG" id="kst:KSMBR1_3805"/>
<dbReference type="PRINTS" id="PR00145">
    <property type="entry name" value="ARGSUCLYASE"/>
</dbReference>
<dbReference type="Pfam" id="PF00206">
    <property type="entry name" value="Lyase_1"/>
    <property type="match status" value="1"/>
</dbReference>
<dbReference type="Proteomes" id="UP000501926">
    <property type="component" value="Chromosome"/>
</dbReference>
<dbReference type="PANTHER" id="PTHR43814:SF1">
    <property type="entry name" value="ARGININOSUCCINATE LYASE"/>
    <property type="match status" value="1"/>
</dbReference>
<dbReference type="InterPro" id="IPR024083">
    <property type="entry name" value="Fumarase/histidase_N"/>
</dbReference>
<dbReference type="GO" id="GO:0005829">
    <property type="term" value="C:cytosol"/>
    <property type="evidence" value="ECO:0007669"/>
    <property type="project" value="TreeGrafter"/>
</dbReference>
<keyword evidence="12" id="KW-1185">Reference proteome</keyword>
<evidence type="ECO:0000256" key="2">
    <source>
        <dbReference type="ARBA" id="ARBA00004941"/>
    </source>
</evidence>
<reference evidence="12" key="1">
    <citation type="submission" date="2017-10" db="EMBL/GenBank/DDBJ databases">
        <authorList>
            <person name="Frank J."/>
        </authorList>
    </citation>
    <scope>NUCLEOTIDE SEQUENCE [LARGE SCALE GENOMIC DNA]</scope>
</reference>
<dbReference type="Gene3D" id="1.10.275.10">
    <property type="entry name" value="Fumarase/aspartase (N-terminal domain)"/>
    <property type="match status" value="1"/>
</dbReference>
<evidence type="ECO:0000259" key="9">
    <source>
        <dbReference type="Pfam" id="PF14698"/>
    </source>
</evidence>
<evidence type="ECO:0000313" key="12">
    <source>
        <dbReference type="Proteomes" id="UP000221734"/>
    </source>
</evidence>
<organism evidence="11 12">
    <name type="scientific">Kuenenia stuttgartiensis</name>
    <dbReference type="NCBI Taxonomy" id="174633"/>
    <lineage>
        <taxon>Bacteria</taxon>
        <taxon>Pseudomonadati</taxon>
        <taxon>Planctomycetota</taxon>
        <taxon>Candidatus Brocadiia</taxon>
        <taxon>Candidatus Brocadiales</taxon>
        <taxon>Candidatus Brocadiaceae</taxon>
        <taxon>Candidatus Kuenenia</taxon>
    </lineage>
</organism>
<keyword evidence="4 7" id="KW-0055">Arginine biosynthesis</keyword>
<dbReference type="EMBL" id="CP049055">
    <property type="protein sequence ID" value="QII12355.1"/>
    <property type="molecule type" value="Genomic_DNA"/>
</dbReference>
<dbReference type="AlphaFoldDB" id="A0A2C9CL08"/>
<feature type="domain" description="Fumarate lyase N-terminal" evidence="8">
    <location>
        <begin position="8"/>
        <end position="300"/>
    </location>
</feature>
<dbReference type="GO" id="GO:0004056">
    <property type="term" value="F:argininosuccinate lyase activity"/>
    <property type="evidence" value="ECO:0007669"/>
    <property type="project" value="UniProtKB-UniRule"/>
</dbReference>
<dbReference type="HAMAP" id="MF_00006">
    <property type="entry name" value="Arg_succ_lyase"/>
    <property type="match status" value="1"/>
</dbReference>
<evidence type="ECO:0000256" key="7">
    <source>
        <dbReference type="HAMAP-Rule" id="MF_00006"/>
    </source>
</evidence>
<dbReference type="FunFam" id="1.10.40.30:FF:000001">
    <property type="entry name" value="Argininosuccinate lyase"/>
    <property type="match status" value="1"/>
</dbReference>
<dbReference type="OrthoDB" id="9769623at2"/>
<evidence type="ECO:0000256" key="5">
    <source>
        <dbReference type="ARBA" id="ARBA00022605"/>
    </source>
</evidence>
<reference evidence="11" key="2">
    <citation type="submission" date="2017-10" db="EMBL/GenBank/DDBJ databases">
        <authorList>
            <person name="Banno H."/>
            <person name="Chua N.-H."/>
        </authorList>
    </citation>
    <scope>NUCLEOTIDE SEQUENCE [LARGE SCALE GENOMIC DNA]</scope>
    <source>
        <strain evidence="11">Kuenenia_mbr1_ru-nijmegen</strain>
    </source>
</reference>
<dbReference type="NCBIfam" id="TIGR00838">
    <property type="entry name" value="argH"/>
    <property type="match status" value="1"/>
</dbReference>
<evidence type="ECO:0000259" key="8">
    <source>
        <dbReference type="Pfam" id="PF00206"/>
    </source>
</evidence>
<dbReference type="UniPathway" id="UPA00068">
    <property type="reaction ID" value="UER00114"/>
</dbReference>
<dbReference type="InterPro" id="IPR009049">
    <property type="entry name" value="Argininosuccinate_lyase"/>
</dbReference>
<dbReference type="Pfam" id="PF14698">
    <property type="entry name" value="ASL_C2"/>
    <property type="match status" value="1"/>
</dbReference>
<evidence type="ECO:0000256" key="6">
    <source>
        <dbReference type="ARBA" id="ARBA00023239"/>
    </source>
</evidence>
<dbReference type="Gene3D" id="1.20.200.10">
    <property type="entry name" value="Fumarase/aspartase (Central domain)"/>
    <property type="match status" value="1"/>
</dbReference>
<dbReference type="SUPFAM" id="SSF48557">
    <property type="entry name" value="L-aspartase-like"/>
    <property type="match status" value="1"/>
</dbReference>
<dbReference type="GO" id="GO:0042450">
    <property type="term" value="P:L-arginine biosynthetic process via ornithine"/>
    <property type="evidence" value="ECO:0007669"/>
    <property type="project" value="UniProtKB-UniRule"/>
</dbReference>
<dbReference type="InterPro" id="IPR000362">
    <property type="entry name" value="Fumarate_lyase_fam"/>
</dbReference>
<dbReference type="PROSITE" id="PS00163">
    <property type="entry name" value="FUMARATE_LYASES"/>
    <property type="match status" value="1"/>
</dbReference>
<evidence type="ECO:0000313" key="11">
    <source>
        <dbReference type="EMBL" id="SOH06278.1"/>
    </source>
</evidence>
<dbReference type="EMBL" id="LT934425">
    <property type="protein sequence ID" value="SOH06278.1"/>
    <property type="molecule type" value="Genomic_DNA"/>
</dbReference>
<dbReference type="InterPro" id="IPR022761">
    <property type="entry name" value="Fumarate_lyase_N"/>
</dbReference>
<dbReference type="InterPro" id="IPR008948">
    <property type="entry name" value="L-Aspartase-like"/>
</dbReference>
<dbReference type="EC" id="4.3.2.1" evidence="3 7"/>
<accession>A0A2C9CL08</accession>
<evidence type="ECO:0000313" key="10">
    <source>
        <dbReference type="EMBL" id="QII12355.1"/>
    </source>
</evidence>
<dbReference type="FunFam" id="1.10.275.10:FF:000002">
    <property type="entry name" value="Argininosuccinate lyase"/>
    <property type="match status" value="1"/>
</dbReference>
<comment type="similarity">
    <text evidence="7">Belongs to the lyase 1 family. Argininosuccinate lyase subfamily.</text>
</comment>
<keyword evidence="6 7" id="KW-0456">Lyase</keyword>
<dbReference type="Proteomes" id="UP000221734">
    <property type="component" value="Chromosome Kuenenia_stuttgartiensis_MBR1"/>
</dbReference>
<proteinExistence type="inferred from homology"/>
<sequence>MKKKLWGGRFTEQTKASVESFTESISFDWRLYKFDIEGSIAHATMLAQRKIITEKEKKEIIKGLEIILAEMNAGTFKFKKNLEDIHMNIESALIERIGEPAKKLHTARSRNDQVALDLRLWVREQILITSNYLTLVQQGLVKKGKEYFGAIMPGFTHMQHAQPILLSHYLLAYVEMFERDEKRLADCAKRLNESPLGACALAGTTLPTDPMITAKLLNFGSICQNSIDAVSDRDFCMEYVFALSLISMHLSRLCEEWIIWCNDEFSFIDISDAYCTGSSIMPQKKNPDVLELIRGKCGRVYSHLTTLLTLFKGLPLSYNRDMQEDKVAVFDAAETVHSMLNIFAELIANTRFNSERMKLACENGFSDATALAEYLVKLDVPFRKAHEIVGNIVRECVRLNRKIKDLDLETLKRHSHLITKDVFQVIGVENCVMNYKSSGSSAPRLVKNRLAHWERKLSKG</sequence>
<comment type="catalytic activity">
    <reaction evidence="1 7">
        <text>2-(N(omega)-L-arginino)succinate = fumarate + L-arginine</text>
        <dbReference type="Rhea" id="RHEA:24020"/>
        <dbReference type="ChEBI" id="CHEBI:29806"/>
        <dbReference type="ChEBI" id="CHEBI:32682"/>
        <dbReference type="ChEBI" id="CHEBI:57472"/>
        <dbReference type="EC" id="4.3.2.1"/>
    </reaction>
</comment>
<comment type="pathway">
    <text evidence="2 7">Amino-acid biosynthesis; L-arginine biosynthesis; L-arginine from L-ornithine and carbamoyl phosphate: step 3/3.</text>
</comment>
<evidence type="ECO:0000313" key="13">
    <source>
        <dbReference type="Proteomes" id="UP000501926"/>
    </source>
</evidence>
<dbReference type="PANTHER" id="PTHR43814">
    <property type="entry name" value="ARGININOSUCCINATE LYASE"/>
    <property type="match status" value="1"/>
</dbReference>
<evidence type="ECO:0000256" key="4">
    <source>
        <dbReference type="ARBA" id="ARBA00022571"/>
    </source>
</evidence>
<protein>
    <recommendedName>
        <fullName evidence="3 7">Argininosuccinate lyase</fullName>
        <shortName evidence="7">ASAL</shortName>
        <ecNumber evidence="3 7">4.3.2.1</ecNumber>
    </recommendedName>
    <alternativeName>
        <fullName evidence="7">Arginosuccinase</fullName>
    </alternativeName>
</protein>
<dbReference type="Gene3D" id="1.10.40.30">
    <property type="entry name" value="Fumarase/aspartase (C-terminal domain)"/>
    <property type="match status" value="1"/>
</dbReference>
<name>A0A2C9CL08_KUEST</name>
<feature type="domain" description="Argininosuccinate lyase C-terminal" evidence="9">
    <location>
        <begin position="365"/>
        <end position="432"/>
    </location>
</feature>
<dbReference type="InterPro" id="IPR020557">
    <property type="entry name" value="Fumarate_lyase_CS"/>
</dbReference>